<feature type="compositionally biased region" description="Acidic residues" evidence="1">
    <location>
        <begin position="121"/>
        <end position="140"/>
    </location>
</feature>
<sequence>MSLFSLLIQLALILSCTTPYALSSVEEIARHLSVCVTSNKRNMRHKLTISSSTMATNTSSGSGLLPRQVARQIRQQNQTRGRPTTRSGVSNTQNSNCQSVPYRSPIQPGMESSRFATIPNEAEDTFEPDPMELDPMEIDTPEQAPAPASTGTRNEQSEENGIHRHIFYIPIRSRPMPTRDLDVLAAARAEVARIQRAGIPVMQTLPERPGPHLYIRIATDRVSREHALADANLRMGIMQDMIRDGLGWFTGLPYRHPHFEVKFLRGRRL</sequence>
<organism evidence="3 4">
    <name type="scientific">Penicillium nalgiovense</name>
    <dbReference type="NCBI Taxonomy" id="60175"/>
    <lineage>
        <taxon>Eukaryota</taxon>
        <taxon>Fungi</taxon>
        <taxon>Dikarya</taxon>
        <taxon>Ascomycota</taxon>
        <taxon>Pezizomycotina</taxon>
        <taxon>Eurotiomycetes</taxon>
        <taxon>Eurotiomycetidae</taxon>
        <taxon>Eurotiales</taxon>
        <taxon>Aspergillaceae</taxon>
        <taxon>Penicillium</taxon>
    </lineage>
</organism>
<dbReference type="EMBL" id="CAJVNV010000410">
    <property type="protein sequence ID" value="CAG8187910.1"/>
    <property type="molecule type" value="Genomic_DNA"/>
</dbReference>
<feature type="chain" id="PRO_5040719085" evidence="2">
    <location>
        <begin position="24"/>
        <end position="269"/>
    </location>
</feature>
<gene>
    <name evidence="3" type="ORF">PNAL_LOCUS7125</name>
</gene>
<protein>
    <submittedName>
        <fullName evidence="3">Uncharacterized protein</fullName>
    </submittedName>
</protein>
<feature type="signal peptide" evidence="2">
    <location>
        <begin position="1"/>
        <end position="23"/>
    </location>
</feature>
<feature type="compositionally biased region" description="Polar residues" evidence="1">
    <location>
        <begin position="73"/>
        <end position="101"/>
    </location>
</feature>
<evidence type="ECO:0000256" key="1">
    <source>
        <dbReference type="SAM" id="MobiDB-lite"/>
    </source>
</evidence>
<reference evidence="3" key="1">
    <citation type="submission" date="2021-07" db="EMBL/GenBank/DDBJ databases">
        <authorList>
            <person name="Branca A.L. A."/>
        </authorList>
    </citation>
    <scope>NUCLEOTIDE SEQUENCE</scope>
</reference>
<dbReference type="AlphaFoldDB" id="A0A9W4I0R1"/>
<keyword evidence="2" id="KW-0732">Signal</keyword>
<name>A0A9W4I0R1_PENNA</name>
<feature type="region of interest" description="Disordered" evidence="1">
    <location>
        <begin position="73"/>
        <end position="161"/>
    </location>
</feature>
<evidence type="ECO:0000313" key="3">
    <source>
        <dbReference type="EMBL" id="CAG8187910.1"/>
    </source>
</evidence>
<comment type="caution">
    <text evidence="3">The sequence shown here is derived from an EMBL/GenBank/DDBJ whole genome shotgun (WGS) entry which is preliminary data.</text>
</comment>
<proteinExistence type="predicted"/>
<evidence type="ECO:0000256" key="2">
    <source>
        <dbReference type="SAM" id="SignalP"/>
    </source>
</evidence>
<accession>A0A9W4I0R1</accession>
<dbReference type="Proteomes" id="UP001153461">
    <property type="component" value="Unassembled WGS sequence"/>
</dbReference>
<evidence type="ECO:0000313" key="4">
    <source>
        <dbReference type="Proteomes" id="UP001153461"/>
    </source>
</evidence>
<dbReference type="OrthoDB" id="4265181at2759"/>